<evidence type="ECO:0000313" key="3">
    <source>
        <dbReference type="Proteomes" id="UP000681356"/>
    </source>
</evidence>
<evidence type="ECO:0000256" key="1">
    <source>
        <dbReference type="SAM" id="SignalP"/>
    </source>
</evidence>
<dbReference type="EMBL" id="JAGTUU010000007">
    <property type="protein sequence ID" value="MBS0125860.1"/>
    <property type="molecule type" value="Genomic_DNA"/>
</dbReference>
<organism evidence="2 3">
    <name type="scientific">Thetidibacter halocola</name>
    <dbReference type="NCBI Taxonomy" id="2827239"/>
    <lineage>
        <taxon>Bacteria</taxon>
        <taxon>Pseudomonadati</taxon>
        <taxon>Pseudomonadota</taxon>
        <taxon>Alphaproteobacteria</taxon>
        <taxon>Rhodobacterales</taxon>
        <taxon>Roseobacteraceae</taxon>
        <taxon>Thetidibacter</taxon>
    </lineage>
</organism>
<feature type="chain" id="PRO_5035236794" evidence="1">
    <location>
        <begin position="18"/>
        <end position="159"/>
    </location>
</feature>
<keyword evidence="1" id="KW-0732">Signal</keyword>
<dbReference type="RefSeq" id="WP_212537824.1">
    <property type="nucleotide sequence ID" value="NZ_JAGTUU010000007.1"/>
</dbReference>
<comment type="caution">
    <text evidence="2">The sequence shown here is derived from an EMBL/GenBank/DDBJ whole genome shotgun (WGS) entry which is preliminary data.</text>
</comment>
<proteinExistence type="predicted"/>
<evidence type="ECO:0000313" key="2">
    <source>
        <dbReference type="EMBL" id="MBS0125860.1"/>
    </source>
</evidence>
<sequence length="159" mass="17341">MIRLALVLSLAAGQAAALSCLPADVVRTYKQVDADDAPWGAAVGRLDFDESRLPVVDWDRQGEVPPETEIRGQMVGHSLTPEGWNRPFQHAVTVRVLCFGPWCPSPRSGATYLAFVKRENGRSIIIADPCGSMLFPNPTQQDMDRLQSCFAGGPCDEGR</sequence>
<reference evidence="2" key="1">
    <citation type="submission" date="2021-04" db="EMBL/GenBank/DDBJ databases">
        <authorList>
            <person name="Yoon J."/>
        </authorList>
    </citation>
    <scope>NUCLEOTIDE SEQUENCE</scope>
    <source>
        <strain evidence="2">KMU-90</strain>
    </source>
</reference>
<accession>A0A8J7WDY6</accession>
<dbReference type="PROSITE" id="PS51257">
    <property type="entry name" value="PROKAR_LIPOPROTEIN"/>
    <property type="match status" value="1"/>
</dbReference>
<gene>
    <name evidence="2" type="ORF">KB874_17385</name>
</gene>
<protein>
    <submittedName>
        <fullName evidence="2">Uncharacterized protein</fullName>
    </submittedName>
</protein>
<dbReference type="AlphaFoldDB" id="A0A8J7WDY6"/>
<feature type="signal peptide" evidence="1">
    <location>
        <begin position="1"/>
        <end position="17"/>
    </location>
</feature>
<keyword evidence="3" id="KW-1185">Reference proteome</keyword>
<dbReference type="Proteomes" id="UP000681356">
    <property type="component" value="Unassembled WGS sequence"/>
</dbReference>
<name>A0A8J7WDY6_9RHOB</name>